<dbReference type="InterPro" id="IPR000716">
    <property type="entry name" value="Thyroglobulin_1"/>
</dbReference>
<evidence type="ECO:0000256" key="1">
    <source>
        <dbReference type="ARBA" id="ARBA00023157"/>
    </source>
</evidence>
<dbReference type="Pfam" id="PF00086">
    <property type="entry name" value="Thyroglobulin_1"/>
    <property type="match status" value="1"/>
</dbReference>
<evidence type="ECO:0000313" key="7">
    <source>
        <dbReference type="Proteomes" id="UP000824219"/>
    </source>
</evidence>
<dbReference type="CDD" id="cd00191">
    <property type="entry name" value="TY"/>
    <property type="match status" value="1"/>
</dbReference>
<keyword evidence="3" id="KW-1133">Transmembrane helix</keyword>
<protein>
    <recommendedName>
        <fullName evidence="5">Thyroglobulin type-1 domain-containing protein</fullName>
    </recommendedName>
</protein>
<organism evidence="6 7">
    <name type="scientific">Hemibagrus wyckioides</name>
    <dbReference type="NCBI Taxonomy" id="337641"/>
    <lineage>
        <taxon>Eukaryota</taxon>
        <taxon>Metazoa</taxon>
        <taxon>Chordata</taxon>
        <taxon>Craniata</taxon>
        <taxon>Vertebrata</taxon>
        <taxon>Euteleostomi</taxon>
        <taxon>Actinopterygii</taxon>
        <taxon>Neopterygii</taxon>
        <taxon>Teleostei</taxon>
        <taxon>Ostariophysi</taxon>
        <taxon>Siluriformes</taxon>
        <taxon>Bagridae</taxon>
        <taxon>Hemibagrus</taxon>
    </lineage>
</organism>
<dbReference type="Pfam" id="PF21283">
    <property type="entry name" value="EPCAM-Trop-2_C"/>
    <property type="match status" value="1"/>
</dbReference>
<reference evidence="6 7" key="1">
    <citation type="submission" date="2021-06" db="EMBL/GenBank/DDBJ databases">
        <title>Chromosome-level genome assembly of the red-tail catfish (Hemibagrus wyckioides).</title>
        <authorList>
            <person name="Shao F."/>
        </authorList>
    </citation>
    <scope>NUCLEOTIDE SEQUENCE [LARGE SCALE GENOMIC DNA]</scope>
    <source>
        <strain evidence="6">EC202008001</strain>
        <tissue evidence="6">Blood</tissue>
    </source>
</reference>
<feature type="domain" description="Thyroglobulin type-1" evidence="5">
    <location>
        <begin position="22"/>
        <end position="94"/>
    </location>
</feature>
<dbReference type="AlphaFoldDB" id="A0A9D3SI23"/>
<dbReference type="InterPro" id="IPR043406">
    <property type="entry name" value="EPCAM/Trop-2"/>
</dbReference>
<feature type="transmembrane region" description="Helical" evidence="3">
    <location>
        <begin position="223"/>
        <end position="245"/>
    </location>
</feature>
<sequence length="264" mass="29857">MIPAEGLMLFSFFFFGSSCALIPKCFQMKAEVYNLQLFSESNVTSLTDGDELYDPACQANGLFKAKQCNNSDVCWCVDSAGVRQSDNGDRNLQCEELVLPNWVRIEMKHKETSNPLELSQLQRAIASAIQEPDPNVDSKTEVKYEVDARLITIEVRKNPDDQKKEQSVLAYYTEKDVVVQSLLSDQLKIEPTVEGEKLEIESIMVYYVDEKEPKHSMQMLTTGLLTVTGVFILAACLGILILFLIRKQKRGQYAKAQTCEMEEI</sequence>
<name>A0A9D3SI23_9TELE</name>
<dbReference type="PANTHER" id="PTHR14168:SF4">
    <property type="entry name" value="EPITHELIAL CELL ADHESION MOLECULE PRECURSOR"/>
    <property type="match status" value="1"/>
</dbReference>
<keyword evidence="3" id="KW-0812">Transmembrane</keyword>
<dbReference type="Gene3D" id="4.10.800.10">
    <property type="entry name" value="Thyroglobulin type-1"/>
    <property type="match status" value="1"/>
</dbReference>
<evidence type="ECO:0000256" key="4">
    <source>
        <dbReference type="SAM" id="SignalP"/>
    </source>
</evidence>
<evidence type="ECO:0000313" key="6">
    <source>
        <dbReference type="EMBL" id="KAG7324937.1"/>
    </source>
</evidence>
<evidence type="ECO:0000256" key="2">
    <source>
        <dbReference type="PROSITE-ProRule" id="PRU00500"/>
    </source>
</evidence>
<gene>
    <name evidence="6" type="ORF">KOW79_011253</name>
</gene>
<dbReference type="Proteomes" id="UP000824219">
    <property type="component" value="Linkage Group LG13"/>
</dbReference>
<accession>A0A9D3SI23</accession>
<dbReference type="SUPFAM" id="SSF57610">
    <property type="entry name" value="Thyroglobulin type-1 domain"/>
    <property type="match status" value="1"/>
</dbReference>
<evidence type="ECO:0000259" key="5">
    <source>
        <dbReference type="PROSITE" id="PS51162"/>
    </source>
</evidence>
<dbReference type="EMBL" id="JAHKSW010000013">
    <property type="protein sequence ID" value="KAG7324937.1"/>
    <property type="molecule type" value="Genomic_DNA"/>
</dbReference>
<dbReference type="InterPro" id="IPR049420">
    <property type="entry name" value="EPCAM-Trop-2_C"/>
</dbReference>
<feature type="chain" id="PRO_5039030595" description="Thyroglobulin type-1 domain-containing protein" evidence="4">
    <location>
        <begin position="21"/>
        <end position="264"/>
    </location>
</feature>
<proteinExistence type="predicted"/>
<dbReference type="PROSITE" id="PS00484">
    <property type="entry name" value="THYROGLOBULIN_1_1"/>
    <property type="match status" value="1"/>
</dbReference>
<keyword evidence="4" id="KW-0732">Signal</keyword>
<comment type="caution">
    <text evidence="2">Lacks conserved residue(s) required for the propagation of feature annotation.</text>
</comment>
<feature type="signal peptide" evidence="4">
    <location>
        <begin position="1"/>
        <end position="20"/>
    </location>
</feature>
<dbReference type="PROSITE" id="PS51162">
    <property type="entry name" value="THYROGLOBULIN_1_2"/>
    <property type="match status" value="1"/>
</dbReference>
<dbReference type="OrthoDB" id="8953056at2759"/>
<dbReference type="SMART" id="SM00211">
    <property type="entry name" value="TY"/>
    <property type="match status" value="1"/>
</dbReference>
<dbReference type="PANTHER" id="PTHR14168">
    <property type="entry name" value="TUMOR-ASSOCIATED CALCIUM SIGNAL TRANSDUCER"/>
    <property type="match status" value="1"/>
</dbReference>
<keyword evidence="7" id="KW-1185">Reference proteome</keyword>
<comment type="caution">
    <text evidence="6">The sequence shown here is derived from an EMBL/GenBank/DDBJ whole genome shotgun (WGS) entry which is preliminary data.</text>
</comment>
<evidence type="ECO:0000256" key="3">
    <source>
        <dbReference type="SAM" id="Phobius"/>
    </source>
</evidence>
<keyword evidence="1" id="KW-1015">Disulfide bond</keyword>
<dbReference type="InterPro" id="IPR036857">
    <property type="entry name" value="Thyroglobulin_1_sf"/>
</dbReference>
<dbReference type="GO" id="GO:0016020">
    <property type="term" value="C:membrane"/>
    <property type="evidence" value="ECO:0007669"/>
    <property type="project" value="InterPro"/>
</dbReference>
<keyword evidence="3" id="KW-0472">Membrane</keyword>